<reference evidence="1 2" key="1">
    <citation type="submission" date="2019-04" db="EMBL/GenBank/DDBJ databases">
        <title>High contiguity whole genome sequence and gene annotation resource for two Venturia nashicola isolates.</title>
        <authorList>
            <person name="Prokchorchik M."/>
            <person name="Won K."/>
            <person name="Lee Y."/>
            <person name="Choi E.D."/>
            <person name="Segonzac C."/>
            <person name="Sohn K.H."/>
        </authorList>
    </citation>
    <scope>NUCLEOTIDE SEQUENCE [LARGE SCALE GENOMIC DNA]</scope>
    <source>
        <strain evidence="1 2">PRI2</strain>
    </source>
</reference>
<dbReference type="AlphaFoldDB" id="A0A4Z1PVE4"/>
<accession>A0A4Z1PVE4</accession>
<dbReference type="Proteomes" id="UP000298493">
    <property type="component" value="Unassembled WGS sequence"/>
</dbReference>
<organism evidence="1 2">
    <name type="scientific">Venturia nashicola</name>
    <dbReference type="NCBI Taxonomy" id="86259"/>
    <lineage>
        <taxon>Eukaryota</taxon>
        <taxon>Fungi</taxon>
        <taxon>Dikarya</taxon>
        <taxon>Ascomycota</taxon>
        <taxon>Pezizomycotina</taxon>
        <taxon>Dothideomycetes</taxon>
        <taxon>Pleosporomycetidae</taxon>
        <taxon>Venturiales</taxon>
        <taxon>Venturiaceae</taxon>
        <taxon>Venturia</taxon>
    </lineage>
</organism>
<keyword evidence="2" id="KW-1185">Reference proteome</keyword>
<name>A0A4Z1PVE4_9PEZI</name>
<gene>
    <name evidence="1" type="ORF">E6O75_ATG01472</name>
</gene>
<comment type="caution">
    <text evidence="1">The sequence shown here is derived from an EMBL/GenBank/DDBJ whole genome shotgun (WGS) entry which is preliminary data.</text>
</comment>
<proteinExistence type="predicted"/>
<dbReference type="EMBL" id="SNSC02000002">
    <property type="protein sequence ID" value="TID26979.1"/>
    <property type="molecule type" value="Genomic_DNA"/>
</dbReference>
<protein>
    <submittedName>
        <fullName evidence="1">Uncharacterized protein</fullName>
    </submittedName>
</protein>
<evidence type="ECO:0000313" key="2">
    <source>
        <dbReference type="Proteomes" id="UP000298493"/>
    </source>
</evidence>
<evidence type="ECO:0000313" key="1">
    <source>
        <dbReference type="EMBL" id="TID26979.1"/>
    </source>
</evidence>
<sequence length="66" mass="6961">MWFVVGNVCYVCSLGDLSNLCGAGCGTLDWQGHSGCAGMDVSIKFLCDDEGLDSPQAKEAEKEELG</sequence>